<feature type="non-terminal residue" evidence="1">
    <location>
        <position position="857"/>
    </location>
</feature>
<organism evidence="1 2">
    <name type="scientific">Marasmius crinis-equi</name>
    <dbReference type="NCBI Taxonomy" id="585013"/>
    <lineage>
        <taxon>Eukaryota</taxon>
        <taxon>Fungi</taxon>
        <taxon>Dikarya</taxon>
        <taxon>Basidiomycota</taxon>
        <taxon>Agaricomycotina</taxon>
        <taxon>Agaricomycetes</taxon>
        <taxon>Agaricomycetidae</taxon>
        <taxon>Agaricales</taxon>
        <taxon>Marasmiineae</taxon>
        <taxon>Marasmiaceae</taxon>
        <taxon>Marasmius</taxon>
    </lineage>
</organism>
<name>A0ABR3FMR3_9AGAR</name>
<evidence type="ECO:0000313" key="2">
    <source>
        <dbReference type="Proteomes" id="UP001465976"/>
    </source>
</evidence>
<dbReference type="EMBL" id="JBAHYK010000207">
    <property type="protein sequence ID" value="KAL0576698.1"/>
    <property type="molecule type" value="Genomic_DNA"/>
</dbReference>
<comment type="caution">
    <text evidence="1">The sequence shown here is derived from an EMBL/GenBank/DDBJ whole genome shotgun (WGS) entry which is preliminary data.</text>
</comment>
<protein>
    <submittedName>
        <fullName evidence="1">Uncharacterized protein</fullName>
    </submittedName>
</protein>
<gene>
    <name evidence="1" type="ORF">V5O48_005297</name>
</gene>
<accession>A0ABR3FMR3</accession>
<proteinExistence type="predicted"/>
<reference evidence="1 2" key="1">
    <citation type="submission" date="2024-02" db="EMBL/GenBank/DDBJ databases">
        <title>A draft genome for the cacao thread blight pathogen Marasmius crinis-equi.</title>
        <authorList>
            <person name="Cohen S.P."/>
            <person name="Baruah I.K."/>
            <person name="Amoako-Attah I."/>
            <person name="Bukari Y."/>
            <person name="Meinhardt L.W."/>
            <person name="Bailey B.A."/>
        </authorList>
    </citation>
    <scope>NUCLEOTIDE SEQUENCE [LARGE SCALE GENOMIC DNA]</scope>
    <source>
        <strain evidence="1 2">GH-76</strain>
    </source>
</reference>
<evidence type="ECO:0000313" key="1">
    <source>
        <dbReference type="EMBL" id="KAL0576698.1"/>
    </source>
</evidence>
<keyword evidence="2" id="KW-1185">Reference proteome</keyword>
<sequence length="857" mass="97204">MNDRENLILRQIEEDWDSYEGTLVDDSPLESPVEDIKKGFADLISCSNEELVQIFRSWKTALDSQSDMAPPLLAVLLKGVYPKIPAYSQYNTANLEQEQNIKVSSLQDNDRQTLANLAPLARSYGFDMHLGQSQYLEYGLVNVGGANLWEDDEYEVGDPEKAEFERELDEDMEYREELDINHVFSLDGIPMTLEAEVLEAEDIKELQSIFVNGSVTDGLRESEVEEFSQLDGGPYLTRTWTRRILLLSPKGSKQTQIAPRADSYQWSRYELELSPPSSASSTRERKLVDELLKWLDEETSKNPDSRRPLQPEDCRDYAACVLNRAVAWKDVNLLNRLVRSCARETIAVIGDENLVAAHQAFGGNVMKETISQAMQTDSSLGRQMQLARNLRDVAQVARDDDLVAWCSRELESLFGKLSKLEVGAIPYVLERAESQQNSLLALQEVLESLFGQVQYSDADMWRVLFERLAQLAQRASDSSSFDESGLAKLIYKCLQRIATELPPFTEAKSPSYYYPTRAVKHIVSFVELCLQFDAGDLPEVFFRRMKNGAAENDKNSRDSPAYRYYSELVTEFDNLIKAKPEAQKLLDMFFNDALLAMLSCCSDTYLYFSLPLDLACLNLDDPSKAIQEWLTPDRVNSENTKNEGPILSTARKLIESLRAHARPQSQRVLEQCSNVLKPLAMIKVDKFNPSGLSRCPDRQSALDIINLLLAFDDSHSEPLISQLLNKILRFGDTPAYITYSLVPFMAQLKKFLQNHDLRRRRSLVDQPYADFAAGTTIKWIQHVLQLRPCPEIAVEDLKVGCECAICTKHLAPLFTTKQTEQKKFKMNLPESQKGHLEQQLGGLQRLGITWRVVSVSA</sequence>
<dbReference type="Proteomes" id="UP001465976">
    <property type="component" value="Unassembled WGS sequence"/>
</dbReference>